<gene>
    <name evidence="1" type="ORF">LIER_40840</name>
</gene>
<evidence type="ECO:0000313" key="2">
    <source>
        <dbReference type="Proteomes" id="UP001454036"/>
    </source>
</evidence>
<organism evidence="1 2">
    <name type="scientific">Lithospermum erythrorhizon</name>
    <name type="common">Purple gromwell</name>
    <name type="synonym">Lithospermum officinale var. erythrorhizon</name>
    <dbReference type="NCBI Taxonomy" id="34254"/>
    <lineage>
        <taxon>Eukaryota</taxon>
        <taxon>Viridiplantae</taxon>
        <taxon>Streptophyta</taxon>
        <taxon>Embryophyta</taxon>
        <taxon>Tracheophyta</taxon>
        <taxon>Spermatophyta</taxon>
        <taxon>Magnoliopsida</taxon>
        <taxon>eudicotyledons</taxon>
        <taxon>Gunneridae</taxon>
        <taxon>Pentapetalae</taxon>
        <taxon>asterids</taxon>
        <taxon>lamiids</taxon>
        <taxon>Boraginales</taxon>
        <taxon>Boraginaceae</taxon>
        <taxon>Boraginoideae</taxon>
        <taxon>Lithospermeae</taxon>
        <taxon>Lithospermum</taxon>
    </lineage>
</organism>
<protein>
    <submittedName>
        <fullName evidence="1">Uncharacterized protein</fullName>
    </submittedName>
</protein>
<name>A0AAV3R1U2_LITER</name>
<dbReference type="Proteomes" id="UP001454036">
    <property type="component" value="Unassembled WGS sequence"/>
</dbReference>
<accession>A0AAV3R1U2</accession>
<evidence type="ECO:0000313" key="1">
    <source>
        <dbReference type="EMBL" id="GAA0169839.1"/>
    </source>
</evidence>
<keyword evidence="2" id="KW-1185">Reference proteome</keyword>
<dbReference type="EMBL" id="BAABME010024257">
    <property type="protein sequence ID" value="GAA0169839.1"/>
    <property type="molecule type" value="Genomic_DNA"/>
</dbReference>
<proteinExistence type="predicted"/>
<dbReference type="PANTHER" id="PTHR37610">
    <property type="entry name" value="CCHC-TYPE DOMAIN-CONTAINING PROTEIN"/>
    <property type="match status" value="1"/>
</dbReference>
<reference evidence="1 2" key="1">
    <citation type="submission" date="2024-01" db="EMBL/GenBank/DDBJ databases">
        <title>The complete chloroplast genome sequence of Lithospermum erythrorhizon: insights into the phylogenetic relationship among Boraginaceae species and the maternal lineages of purple gromwells.</title>
        <authorList>
            <person name="Okada T."/>
            <person name="Watanabe K."/>
        </authorList>
    </citation>
    <scope>NUCLEOTIDE SEQUENCE [LARGE SCALE GENOMIC DNA]</scope>
</reference>
<dbReference type="PANTHER" id="PTHR37610:SF40">
    <property type="entry name" value="OS01G0909600 PROTEIN"/>
    <property type="match status" value="1"/>
</dbReference>
<comment type="caution">
    <text evidence="1">The sequence shown here is derived from an EMBL/GenBank/DDBJ whole genome shotgun (WGS) entry which is preliminary data.</text>
</comment>
<sequence>MANDGTPLGNEATTQYKVDNPFYLHNSDHLSLLLRKLNSSLISGIINALSKEIARGFLFADDVKDLWEDIREGFDTSNRPRIYEIRRDIYRAKQGGDSVPV</sequence>
<dbReference type="AlphaFoldDB" id="A0AAV3R1U2"/>